<dbReference type="AlphaFoldDB" id="A0A5B8RGM8"/>
<sequence length="158" mass="16778">MKTSTLTLTAILTLACAGRALAEGMQVSRNGSREGFIGSGEHFTGTAYVEPLFAANDPFRSNGGEVTFLPGARSNWHTHPAGQVIIVTGGTGWVQEEGGRKVVMQAGDVIWTPPGVRHWHGATDTTAVTHIAVQQFKDGENVIWGEPVSDEQYAGGTE</sequence>
<evidence type="ECO:0000313" key="2">
    <source>
        <dbReference type="EMBL" id="QEA06622.1"/>
    </source>
</evidence>
<gene>
    <name evidence="2" type="ORF">KBTEX_02962</name>
</gene>
<dbReference type="PANTHER" id="PTHR43698">
    <property type="entry name" value="RIBD C-TERMINAL DOMAIN CONTAINING PROTEIN"/>
    <property type="match status" value="1"/>
</dbReference>
<dbReference type="Pfam" id="PF07883">
    <property type="entry name" value="Cupin_2"/>
    <property type="match status" value="1"/>
</dbReference>
<proteinExistence type="predicted"/>
<dbReference type="PROSITE" id="PS51257">
    <property type="entry name" value="PROKAR_LIPOPROTEIN"/>
    <property type="match status" value="1"/>
</dbReference>
<dbReference type="Gene3D" id="2.60.120.10">
    <property type="entry name" value="Jelly Rolls"/>
    <property type="match status" value="1"/>
</dbReference>
<dbReference type="SUPFAM" id="SSF51182">
    <property type="entry name" value="RmlC-like cupins"/>
    <property type="match status" value="1"/>
</dbReference>
<dbReference type="InterPro" id="IPR011051">
    <property type="entry name" value="RmlC_Cupin_sf"/>
</dbReference>
<dbReference type="InterPro" id="IPR047263">
    <property type="entry name" value="HNL-like_cupin"/>
</dbReference>
<reference evidence="2" key="1">
    <citation type="submission" date="2019-06" db="EMBL/GenBank/DDBJ databases">
        <authorList>
            <person name="Murdoch R.W."/>
            <person name="Fathepure B."/>
        </authorList>
    </citation>
    <scope>NUCLEOTIDE SEQUENCE</scope>
</reference>
<protein>
    <recommendedName>
        <fullName evidence="1">Cupin type-2 domain-containing protein</fullName>
    </recommendedName>
</protein>
<dbReference type="InterPro" id="IPR014710">
    <property type="entry name" value="RmlC-like_jellyroll"/>
</dbReference>
<dbReference type="EMBL" id="MN079156">
    <property type="protein sequence ID" value="QEA06622.1"/>
    <property type="molecule type" value="Genomic_DNA"/>
</dbReference>
<organism evidence="2">
    <name type="scientific">uncultured organism</name>
    <dbReference type="NCBI Taxonomy" id="155900"/>
    <lineage>
        <taxon>unclassified sequences</taxon>
        <taxon>environmental samples</taxon>
    </lineage>
</organism>
<feature type="domain" description="Cupin type-2" evidence="1">
    <location>
        <begin position="65"/>
        <end position="129"/>
    </location>
</feature>
<dbReference type="CDD" id="cd02233">
    <property type="entry name" value="cupin_HNL-like"/>
    <property type="match status" value="1"/>
</dbReference>
<name>A0A5B8RGM8_9ZZZZ</name>
<evidence type="ECO:0000259" key="1">
    <source>
        <dbReference type="Pfam" id="PF07883"/>
    </source>
</evidence>
<accession>A0A5B8RGM8</accession>
<dbReference type="PANTHER" id="PTHR43698:SF1">
    <property type="entry name" value="BLL4564 PROTEIN"/>
    <property type="match status" value="1"/>
</dbReference>
<dbReference type="InterPro" id="IPR013096">
    <property type="entry name" value="Cupin_2"/>
</dbReference>